<dbReference type="AlphaFoldDB" id="A0A0E9Q6K6"/>
<dbReference type="EMBL" id="GBXM01096400">
    <property type="protein sequence ID" value="JAH12177.1"/>
    <property type="molecule type" value="Transcribed_RNA"/>
</dbReference>
<sequence>MKSGTRYHHSFLGPIVTLQNPL</sequence>
<name>A0A0E9Q6K6_ANGAN</name>
<accession>A0A0E9Q6K6</accession>
<proteinExistence type="predicted"/>
<reference evidence="1" key="2">
    <citation type="journal article" date="2015" name="Fish Shellfish Immunol.">
        <title>Early steps in the European eel (Anguilla anguilla)-Vibrio vulnificus interaction in the gills: Role of the RtxA13 toxin.</title>
        <authorList>
            <person name="Callol A."/>
            <person name="Pajuelo D."/>
            <person name="Ebbesson L."/>
            <person name="Teles M."/>
            <person name="MacKenzie S."/>
            <person name="Amaro C."/>
        </authorList>
    </citation>
    <scope>NUCLEOTIDE SEQUENCE</scope>
</reference>
<organism evidence="1">
    <name type="scientific">Anguilla anguilla</name>
    <name type="common">European freshwater eel</name>
    <name type="synonym">Muraena anguilla</name>
    <dbReference type="NCBI Taxonomy" id="7936"/>
    <lineage>
        <taxon>Eukaryota</taxon>
        <taxon>Metazoa</taxon>
        <taxon>Chordata</taxon>
        <taxon>Craniata</taxon>
        <taxon>Vertebrata</taxon>
        <taxon>Euteleostomi</taxon>
        <taxon>Actinopterygii</taxon>
        <taxon>Neopterygii</taxon>
        <taxon>Teleostei</taxon>
        <taxon>Anguilliformes</taxon>
        <taxon>Anguillidae</taxon>
        <taxon>Anguilla</taxon>
    </lineage>
</organism>
<protein>
    <submittedName>
        <fullName evidence="1">Uncharacterized protein</fullName>
    </submittedName>
</protein>
<reference evidence="1" key="1">
    <citation type="submission" date="2014-11" db="EMBL/GenBank/DDBJ databases">
        <authorList>
            <person name="Amaro Gonzalez C."/>
        </authorList>
    </citation>
    <scope>NUCLEOTIDE SEQUENCE</scope>
</reference>
<evidence type="ECO:0000313" key="1">
    <source>
        <dbReference type="EMBL" id="JAH12177.1"/>
    </source>
</evidence>